<sequence length="121" mass="13754">MVFDWPKTSGTVLAAVINYLASYFHVWGWRMSLAGGEIPTIILLVVSCTLIETPQFFIERANLVKAKKILQSLRGSNTKVEFIESDIEVDFTELVADTKKKQSMEALQEIIRPRNRPIFGH</sequence>
<dbReference type="PANTHER" id="PTHR23500">
    <property type="entry name" value="SOLUTE CARRIER FAMILY 2, FACILITATED GLUCOSE TRANSPORTER"/>
    <property type="match status" value="1"/>
</dbReference>
<dbReference type="InterPro" id="IPR005828">
    <property type="entry name" value="MFS_sugar_transport-like"/>
</dbReference>
<dbReference type="GO" id="GO:0016020">
    <property type="term" value="C:membrane"/>
    <property type="evidence" value="ECO:0007669"/>
    <property type="project" value="UniProtKB-SubCell"/>
</dbReference>
<keyword evidence="4 8" id="KW-0812">Transmembrane</keyword>
<evidence type="ECO:0000256" key="7">
    <source>
        <dbReference type="ARBA" id="ARBA00044504"/>
    </source>
</evidence>
<organism evidence="9">
    <name type="scientific">Sesamum radiatum</name>
    <name type="common">Black benniseed</name>
    <dbReference type="NCBI Taxonomy" id="300843"/>
    <lineage>
        <taxon>Eukaryota</taxon>
        <taxon>Viridiplantae</taxon>
        <taxon>Streptophyta</taxon>
        <taxon>Embryophyta</taxon>
        <taxon>Tracheophyta</taxon>
        <taxon>Spermatophyta</taxon>
        <taxon>Magnoliopsida</taxon>
        <taxon>eudicotyledons</taxon>
        <taxon>Gunneridae</taxon>
        <taxon>Pentapetalae</taxon>
        <taxon>asterids</taxon>
        <taxon>lamiids</taxon>
        <taxon>Lamiales</taxon>
        <taxon>Pedaliaceae</taxon>
        <taxon>Sesamum</taxon>
    </lineage>
</organism>
<evidence type="ECO:0000256" key="5">
    <source>
        <dbReference type="ARBA" id="ARBA00022989"/>
    </source>
</evidence>
<comment type="similarity">
    <text evidence="7">Belongs to the major facilitator superfamily. Phosphate:H(+) symporter (TC 2.A.1.9) family.</text>
</comment>
<dbReference type="InterPro" id="IPR045262">
    <property type="entry name" value="STP/PLT_plant"/>
</dbReference>
<feature type="transmembrane region" description="Helical" evidence="8">
    <location>
        <begin position="12"/>
        <end position="29"/>
    </location>
</feature>
<dbReference type="SUPFAM" id="SSF103473">
    <property type="entry name" value="MFS general substrate transporter"/>
    <property type="match status" value="1"/>
</dbReference>
<comment type="subcellular location">
    <subcellularLocation>
        <location evidence="1">Membrane</location>
    </subcellularLocation>
</comment>
<protein>
    <submittedName>
        <fullName evidence="9">Uncharacterized protein</fullName>
    </submittedName>
</protein>
<evidence type="ECO:0000256" key="1">
    <source>
        <dbReference type="ARBA" id="ARBA00004370"/>
    </source>
</evidence>
<evidence type="ECO:0000313" key="9">
    <source>
        <dbReference type="EMBL" id="KAL0360366.1"/>
    </source>
</evidence>
<dbReference type="GO" id="GO:0015144">
    <property type="term" value="F:carbohydrate transmembrane transporter activity"/>
    <property type="evidence" value="ECO:0007669"/>
    <property type="project" value="InterPro"/>
</dbReference>
<evidence type="ECO:0000256" key="2">
    <source>
        <dbReference type="ARBA" id="ARBA00010992"/>
    </source>
</evidence>
<name>A0AAW2PY63_SESRA</name>
<dbReference type="PANTHER" id="PTHR23500:SF357">
    <property type="entry name" value="IP12678P"/>
    <property type="match status" value="1"/>
</dbReference>
<evidence type="ECO:0000256" key="3">
    <source>
        <dbReference type="ARBA" id="ARBA00022448"/>
    </source>
</evidence>
<reference evidence="9" key="2">
    <citation type="journal article" date="2024" name="Plant">
        <title>Genomic evolution and insights into agronomic trait innovations of Sesamum species.</title>
        <authorList>
            <person name="Miao H."/>
            <person name="Wang L."/>
            <person name="Qu L."/>
            <person name="Liu H."/>
            <person name="Sun Y."/>
            <person name="Le M."/>
            <person name="Wang Q."/>
            <person name="Wei S."/>
            <person name="Zheng Y."/>
            <person name="Lin W."/>
            <person name="Duan Y."/>
            <person name="Cao H."/>
            <person name="Xiong S."/>
            <person name="Wang X."/>
            <person name="Wei L."/>
            <person name="Li C."/>
            <person name="Ma Q."/>
            <person name="Ju M."/>
            <person name="Zhao R."/>
            <person name="Li G."/>
            <person name="Mu C."/>
            <person name="Tian Q."/>
            <person name="Mei H."/>
            <person name="Zhang T."/>
            <person name="Gao T."/>
            <person name="Zhang H."/>
        </authorList>
    </citation>
    <scope>NUCLEOTIDE SEQUENCE</scope>
    <source>
        <strain evidence="9">G02</strain>
    </source>
</reference>
<dbReference type="EMBL" id="JACGWJ010000016">
    <property type="protein sequence ID" value="KAL0360366.1"/>
    <property type="molecule type" value="Genomic_DNA"/>
</dbReference>
<dbReference type="InterPro" id="IPR036259">
    <property type="entry name" value="MFS_trans_sf"/>
</dbReference>
<dbReference type="Pfam" id="PF00083">
    <property type="entry name" value="Sugar_tr"/>
    <property type="match status" value="1"/>
</dbReference>
<keyword evidence="3" id="KW-0813">Transport</keyword>
<feature type="transmembrane region" description="Helical" evidence="8">
    <location>
        <begin position="41"/>
        <end position="58"/>
    </location>
</feature>
<evidence type="ECO:0000256" key="4">
    <source>
        <dbReference type="ARBA" id="ARBA00022692"/>
    </source>
</evidence>
<evidence type="ECO:0000256" key="8">
    <source>
        <dbReference type="SAM" id="Phobius"/>
    </source>
</evidence>
<dbReference type="Gene3D" id="1.20.1250.20">
    <property type="entry name" value="MFS general substrate transporter like domains"/>
    <property type="match status" value="1"/>
</dbReference>
<reference evidence="9" key="1">
    <citation type="submission" date="2020-06" db="EMBL/GenBank/DDBJ databases">
        <authorList>
            <person name="Li T."/>
            <person name="Hu X."/>
            <person name="Zhang T."/>
            <person name="Song X."/>
            <person name="Zhang H."/>
            <person name="Dai N."/>
            <person name="Sheng W."/>
            <person name="Hou X."/>
            <person name="Wei L."/>
        </authorList>
    </citation>
    <scope>NUCLEOTIDE SEQUENCE</scope>
    <source>
        <strain evidence="9">G02</strain>
        <tissue evidence="9">Leaf</tissue>
    </source>
</reference>
<keyword evidence="5 8" id="KW-1133">Transmembrane helix</keyword>
<comment type="caution">
    <text evidence="9">The sequence shown here is derived from an EMBL/GenBank/DDBJ whole genome shotgun (WGS) entry which is preliminary data.</text>
</comment>
<evidence type="ECO:0000256" key="6">
    <source>
        <dbReference type="ARBA" id="ARBA00023136"/>
    </source>
</evidence>
<dbReference type="AlphaFoldDB" id="A0AAW2PY63"/>
<proteinExistence type="inferred from homology"/>
<gene>
    <name evidence="9" type="ORF">Sradi_3721100</name>
</gene>
<accession>A0AAW2PY63</accession>
<keyword evidence="6 8" id="KW-0472">Membrane</keyword>
<comment type="similarity">
    <text evidence="2">Belongs to the major facilitator superfamily. Sugar transporter (TC 2.A.1.1) family.</text>
</comment>